<feature type="domain" description="Transposase IS200-like" evidence="1">
    <location>
        <begin position="9"/>
        <end position="123"/>
    </location>
</feature>
<sequence length="259" mass="30786">MPRKARIKSKSRIYHVMLRGANRQEIFHDDEDSINFLDTIEKYKIKSEMRVYAWCLMSNHVHLLLREGNEDISITMKRIGVSFVSYYNWKYSTTGHLFQDRFKSENVETVKYLLTVIRYIHQNPVKAGITKRAHEWRWSSCLGYYGKINHPINMLDYNFIMGMFSDDIAIAREKFKEFNERNNNDTCLDDRYNERKRLSDEEARKEIKKILGEFEIAQVKSFSKLKRSEVLRKVKRIKGLSQRQAARILGVSPNLIFKA</sequence>
<dbReference type="Proteomes" id="UP001589854">
    <property type="component" value="Unassembled WGS sequence"/>
</dbReference>
<dbReference type="PANTHER" id="PTHR34322">
    <property type="entry name" value="TRANSPOSASE, Y1_TNP DOMAIN-CONTAINING"/>
    <property type="match status" value="1"/>
</dbReference>
<dbReference type="InterPro" id="IPR002686">
    <property type="entry name" value="Transposase_17"/>
</dbReference>
<evidence type="ECO:0000259" key="1">
    <source>
        <dbReference type="SMART" id="SM01321"/>
    </source>
</evidence>
<dbReference type="Pfam" id="PF01797">
    <property type="entry name" value="Y1_Tnp"/>
    <property type="match status" value="1"/>
</dbReference>
<dbReference type="RefSeq" id="WP_378934400.1">
    <property type="nucleotide sequence ID" value="NZ_JBHLVO010000009.1"/>
</dbReference>
<dbReference type="SUPFAM" id="SSF143422">
    <property type="entry name" value="Transposase IS200-like"/>
    <property type="match status" value="1"/>
</dbReference>
<accession>A0ABV6GF14</accession>
<reference evidence="2 3" key="1">
    <citation type="submission" date="2024-09" db="EMBL/GenBank/DDBJ databases">
        <authorList>
            <person name="Sun Q."/>
            <person name="Mori K."/>
        </authorList>
    </citation>
    <scope>NUCLEOTIDE SEQUENCE [LARGE SCALE GENOMIC DNA]</scope>
    <source>
        <strain evidence="2 3">CCM 7228</strain>
    </source>
</reference>
<dbReference type="PANTHER" id="PTHR34322:SF2">
    <property type="entry name" value="TRANSPOSASE IS200-LIKE DOMAIN-CONTAINING PROTEIN"/>
    <property type="match status" value="1"/>
</dbReference>
<dbReference type="SMART" id="SM01321">
    <property type="entry name" value="Y1_Tnp"/>
    <property type="match status" value="1"/>
</dbReference>
<keyword evidence="3" id="KW-1185">Reference proteome</keyword>
<name>A0ABV6GF14_9BACI</name>
<evidence type="ECO:0000313" key="2">
    <source>
        <dbReference type="EMBL" id="MFC0272261.1"/>
    </source>
</evidence>
<evidence type="ECO:0000313" key="3">
    <source>
        <dbReference type="Proteomes" id="UP001589854"/>
    </source>
</evidence>
<proteinExistence type="predicted"/>
<comment type="caution">
    <text evidence="2">The sequence shown here is derived from an EMBL/GenBank/DDBJ whole genome shotgun (WGS) entry which is preliminary data.</text>
</comment>
<dbReference type="EMBL" id="JBHLVO010000009">
    <property type="protein sequence ID" value="MFC0272261.1"/>
    <property type="molecule type" value="Genomic_DNA"/>
</dbReference>
<organism evidence="2 3">
    <name type="scientific">Metabacillus herbersteinensis</name>
    <dbReference type="NCBI Taxonomy" id="283816"/>
    <lineage>
        <taxon>Bacteria</taxon>
        <taxon>Bacillati</taxon>
        <taxon>Bacillota</taxon>
        <taxon>Bacilli</taxon>
        <taxon>Bacillales</taxon>
        <taxon>Bacillaceae</taxon>
        <taxon>Metabacillus</taxon>
    </lineage>
</organism>
<protein>
    <submittedName>
        <fullName evidence="2">Transposase</fullName>
    </submittedName>
</protein>
<gene>
    <name evidence="2" type="ORF">ACFFIX_12525</name>
</gene>
<dbReference type="Gene3D" id="3.30.70.1290">
    <property type="entry name" value="Transposase IS200-like"/>
    <property type="match status" value="1"/>
</dbReference>
<dbReference type="InterPro" id="IPR036515">
    <property type="entry name" value="Transposase_17_sf"/>
</dbReference>